<evidence type="ECO:0000256" key="1">
    <source>
        <dbReference type="SAM" id="Phobius"/>
    </source>
</evidence>
<comment type="caution">
    <text evidence="3">The sequence shown here is derived from an EMBL/GenBank/DDBJ whole genome shotgun (WGS) entry which is preliminary data.</text>
</comment>
<name>A0A5R8ZKL0_9ACTN</name>
<dbReference type="InterPro" id="IPR032809">
    <property type="entry name" value="Put_HupE_UreJ"/>
</dbReference>
<keyword evidence="4" id="KW-1185">Reference proteome</keyword>
<keyword evidence="2" id="KW-0732">Signal</keyword>
<feature type="transmembrane region" description="Helical" evidence="1">
    <location>
        <begin position="264"/>
        <end position="282"/>
    </location>
</feature>
<protein>
    <submittedName>
        <fullName evidence="3">HupE/UreJ family protein</fullName>
    </submittedName>
</protein>
<evidence type="ECO:0000313" key="3">
    <source>
        <dbReference type="EMBL" id="TLP66301.1"/>
    </source>
</evidence>
<organism evidence="3 4">
    <name type="scientific">Microbispora triticiradicis</name>
    <dbReference type="NCBI Taxonomy" id="2200763"/>
    <lineage>
        <taxon>Bacteria</taxon>
        <taxon>Bacillati</taxon>
        <taxon>Actinomycetota</taxon>
        <taxon>Actinomycetes</taxon>
        <taxon>Streptosporangiales</taxon>
        <taxon>Streptosporangiaceae</taxon>
        <taxon>Microbispora</taxon>
    </lineage>
</organism>
<feature type="transmembrane region" description="Helical" evidence="1">
    <location>
        <begin position="235"/>
        <end position="258"/>
    </location>
</feature>
<feature type="chain" id="PRO_5038510982" evidence="2">
    <location>
        <begin position="39"/>
        <end position="384"/>
    </location>
</feature>
<feature type="signal peptide" evidence="2">
    <location>
        <begin position="1"/>
        <end position="38"/>
    </location>
</feature>
<gene>
    <name evidence="3" type="ORF">FED44_02025</name>
</gene>
<sequence length="384" mass="40613">MSRRRRLSAAVLALACVLGCALACVLGVLMVSAAPASAHDVTTKAHATVTGTGADVRVVLDLEYDLLMKSAWLYAEAYDAKERAEQLRQLKKNHAAVADYVTRRFAVAYGDAPCTPTSVGDADVRDRDGVAFAVVTLAYRCAGEGGGGHTVSSALFPDAESFVHSTQTIVRYTLDGTTGSAVLTAGNPTLRVGEHRASHQAGEFFLLGAEHLLSGLDHVFFLLALIIGARRPRDVVVAASAFTAAHSITFLMAALGVVDVPAEIVEPVIAVSIIVVAVANLLGRDEDRLGGWRLPIVFAFGLVHGLGFASALDIEEKGSWGLLLSLLCFNAGIEATQLLIIAVLFPVLALLRRTSAARWVTAAMSVPIVAVSLYWCVDRIAPQL</sequence>
<keyword evidence="1" id="KW-1133">Transmembrane helix</keyword>
<dbReference type="Pfam" id="PF13795">
    <property type="entry name" value="HupE_UreJ_2"/>
    <property type="match status" value="1"/>
</dbReference>
<reference evidence="3" key="1">
    <citation type="submission" date="2019-05" db="EMBL/GenBank/DDBJ databases">
        <title>Isolation, diversity and antifungal activity of Actinobacteria from wheat.</title>
        <authorList>
            <person name="Yu B."/>
        </authorList>
    </citation>
    <scope>NUCLEOTIDE SEQUENCE [LARGE SCALE GENOMIC DNA]</scope>
    <source>
        <strain evidence="3">NEAU-HEGS1-5</strain>
    </source>
</reference>
<accession>A0A5R8ZKL0</accession>
<feature type="transmembrane region" description="Helical" evidence="1">
    <location>
        <begin position="356"/>
        <end position="375"/>
    </location>
</feature>
<feature type="transmembrane region" description="Helical" evidence="1">
    <location>
        <begin position="320"/>
        <end position="349"/>
    </location>
</feature>
<dbReference type="AlphaFoldDB" id="A0A5R8ZKL0"/>
<keyword evidence="1" id="KW-0812">Transmembrane</keyword>
<proteinExistence type="predicted"/>
<feature type="transmembrane region" description="Helical" evidence="1">
    <location>
        <begin position="294"/>
        <end position="314"/>
    </location>
</feature>
<dbReference type="EMBL" id="VANP01000001">
    <property type="protein sequence ID" value="TLP66301.1"/>
    <property type="molecule type" value="Genomic_DNA"/>
</dbReference>
<keyword evidence="1" id="KW-0472">Membrane</keyword>
<dbReference type="OrthoDB" id="9808870at2"/>
<evidence type="ECO:0000256" key="2">
    <source>
        <dbReference type="SAM" id="SignalP"/>
    </source>
</evidence>
<evidence type="ECO:0000313" key="4">
    <source>
        <dbReference type="Proteomes" id="UP000309033"/>
    </source>
</evidence>
<feature type="transmembrane region" description="Helical" evidence="1">
    <location>
        <begin position="204"/>
        <end position="228"/>
    </location>
</feature>
<dbReference type="Proteomes" id="UP000309033">
    <property type="component" value="Unassembled WGS sequence"/>
</dbReference>